<dbReference type="Proteomes" id="UP000061468">
    <property type="component" value="Chromosome"/>
</dbReference>
<dbReference type="AlphaFoldDB" id="A0AAC8XGN4"/>
<dbReference type="InterPro" id="IPR018973">
    <property type="entry name" value="MZB"/>
</dbReference>
<dbReference type="Pfam" id="PF09369">
    <property type="entry name" value="MZB"/>
    <property type="match status" value="1"/>
</dbReference>
<evidence type="ECO:0000313" key="2">
    <source>
        <dbReference type="EMBL" id="AMJ76908.1"/>
    </source>
</evidence>
<name>A0AAC8XGN4_9ALTE</name>
<evidence type="ECO:0000313" key="3">
    <source>
        <dbReference type="Proteomes" id="UP000061468"/>
    </source>
</evidence>
<sequence length="615" mass="69161">MSKSEVKTRKSQLIHTFGPGAMQVNKDGISMLACGLDYWFAESGTSTSIDKSAVEKFIVQDERLASKLGVKEFRNPPDASIKFQERKISLPLPAQRFPYWHICSNTNCQIMKKESAIKDDQSRCPVCNSTMYQSRFISLCSHGHLQDFPWVEWINKNLGTSCTESCQLKLVGTGSTTSAGIKVKCVTHNTKPVSLGGVFQNEKDGDRVKSSALSEKGIKCSGAKPWLGSEHVTVCEEPLVTALRQATNVYFAKTDSSILLPVSDNESINRVYSEYEKIPSDTKKLIEGGGDIETKAGMLAMYFGAEFEKSELINFFKSYEQVKHEVFELSEVDYRFQEYHHFLENNHDGCLVTKLREISEYDSWISNYFSNITQVKQITVTNAFYGFDRIQPSKDRRIDSYKNDLWENNSATKGWLPAVKVYGEGIFIEFNSTVIKNWSRDFSTKTEFKKLQEKALMSSLHEKVGVLSPAYLLIHTFSHLLINQMIFDCGYSTASLRERIYVSEDPETQMYGLLIYTAAGDSEGSLGGLVRMAEPKKFEAILRKSIDSSNWCSSDPICREQGDKGGQGPYGMNLAACHNCALLPETSCENFNTLIDRGCVTSKELNGDGYFDSLY</sequence>
<dbReference type="NCBIfam" id="NF038324">
    <property type="entry name" value="DrmB_fam"/>
    <property type="match status" value="1"/>
</dbReference>
<accession>A0AAC8XGN4</accession>
<feature type="domain" description="MrfA-like Zn-binding" evidence="1">
    <location>
        <begin position="477"/>
        <end position="580"/>
    </location>
</feature>
<gene>
    <name evidence="2" type="ORF">AV942_00565</name>
</gene>
<evidence type="ECO:0000259" key="1">
    <source>
        <dbReference type="Pfam" id="PF09369"/>
    </source>
</evidence>
<dbReference type="EMBL" id="CP013928">
    <property type="protein sequence ID" value="AMJ76908.1"/>
    <property type="molecule type" value="Genomic_DNA"/>
</dbReference>
<reference evidence="2 3" key="1">
    <citation type="submission" date="2015-12" db="EMBL/GenBank/DDBJ databases">
        <title>Intraspecies pangenome expansion in the marine bacterium Alteromonas.</title>
        <authorList>
            <person name="Lopez-Perez M."/>
            <person name="Rodriguez-Valera F."/>
        </authorList>
    </citation>
    <scope>NUCLEOTIDE SEQUENCE [LARGE SCALE GENOMIC DNA]</scope>
    <source>
        <strain evidence="2 3">UM8</strain>
    </source>
</reference>
<proteinExistence type="predicted"/>
<organism evidence="2 3">
    <name type="scientific">Alteromonas mediterranea</name>
    <dbReference type="NCBI Taxonomy" id="314275"/>
    <lineage>
        <taxon>Bacteria</taxon>
        <taxon>Pseudomonadati</taxon>
        <taxon>Pseudomonadota</taxon>
        <taxon>Gammaproteobacteria</taxon>
        <taxon>Alteromonadales</taxon>
        <taxon>Alteromonadaceae</taxon>
        <taxon>Alteromonas/Salinimonas group</taxon>
        <taxon>Alteromonas</taxon>
    </lineage>
</organism>
<protein>
    <recommendedName>
        <fullName evidence="1">MrfA-like Zn-binding domain-containing protein</fullName>
    </recommendedName>
</protein>
<dbReference type="RefSeq" id="WP_015065890.1">
    <property type="nucleotide sequence ID" value="NZ_CP013928.1"/>
</dbReference>
<dbReference type="InterPro" id="IPR047721">
    <property type="entry name" value="DrmB"/>
</dbReference>